<dbReference type="InterPro" id="IPR039935">
    <property type="entry name" value="YML079W-like"/>
</dbReference>
<evidence type="ECO:0000313" key="3">
    <source>
        <dbReference type="RefSeq" id="XP_022321955.1"/>
    </source>
</evidence>
<dbReference type="PANTHER" id="PTHR33387:SF3">
    <property type="entry name" value="DUF985 DOMAIN-CONTAINING PROTEIN"/>
    <property type="match status" value="1"/>
</dbReference>
<dbReference type="Gene3D" id="2.60.120.10">
    <property type="entry name" value="Jelly Rolls"/>
    <property type="match status" value="1"/>
</dbReference>
<sequence>MSADEEIDHLVSSLGLIPHPEGGYFSEQYRTDRQVTFIQPNKFDGPRDGGSCIYYLLKSGKYVSFHLPLFDEIFLWHAGGPAKIYTIDNEGKLTQSILGNTLTNGDYRYQVTVRHDTWYAVEPMEGTQYVLFGAVVIPGWALQDWPQGKRADMLEKFPQHGELIKRLCKE</sequence>
<dbReference type="GeneID" id="111123714"/>
<gene>
    <name evidence="3 4" type="primary">LOC111123714</name>
</gene>
<accession>A0A8B8D2H5</accession>
<dbReference type="SUPFAM" id="SSF51182">
    <property type="entry name" value="RmlC-like cupins"/>
    <property type="match status" value="1"/>
</dbReference>
<evidence type="ECO:0000313" key="2">
    <source>
        <dbReference type="Proteomes" id="UP000694844"/>
    </source>
</evidence>
<evidence type="ECO:0000259" key="1">
    <source>
        <dbReference type="Pfam" id="PF06172"/>
    </source>
</evidence>
<organism evidence="2 3">
    <name type="scientific">Crassostrea virginica</name>
    <name type="common">Eastern oyster</name>
    <dbReference type="NCBI Taxonomy" id="6565"/>
    <lineage>
        <taxon>Eukaryota</taxon>
        <taxon>Metazoa</taxon>
        <taxon>Spiralia</taxon>
        <taxon>Lophotrochozoa</taxon>
        <taxon>Mollusca</taxon>
        <taxon>Bivalvia</taxon>
        <taxon>Autobranchia</taxon>
        <taxon>Pteriomorphia</taxon>
        <taxon>Ostreida</taxon>
        <taxon>Ostreoidea</taxon>
        <taxon>Ostreidae</taxon>
        <taxon>Crassostrea</taxon>
    </lineage>
</organism>
<proteinExistence type="predicted"/>
<dbReference type="InterPro" id="IPR014710">
    <property type="entry name" value="RmlC-like_jellyroll"/>
</dbReference>
<protein>
    <submittedName>
        <fullName evidence="3 4">Uncharacterized protein LOC111123714</fullName>
    </submittedName>
</protein>
<dbReference type="Pfam" id="PF06172">
    <property type="entry name" value="Cupin_5"/>
    <property type="match status" value="1"/>
</dbReference>
<dbReference type="RefSeq" id="XP_022321955.1">
    <property type="nucleotide sequence ID" value="XM_022466247.1"/>
</dbReference>
<evidence type="ECO:0000313" key="4">
    <source>
        <dbReference type="RefSeq" id="XP_022321956.1"/>
    </source>
</evidence>
<dbReference type="InterPro" id="IPR009327">
    <property type="entry name" value="Cupin_DUF985"/>
</dbReference>
<dbReference type="KEGG" id="cvn:111123714"/>
<dbReference type="InterPro" id="IPR011051">
    <property type="entry name" value="RmlC_Cupin_sf"/>
</dbReference>
<reference evidence="3 4" key="1">
    <citation type="submission" date="2025-04" db="UniProtKB">
        <authorList>
            <consortium name="RefSeq"/>
        </authorList>
    </citation>
    <scope>IDENTIFICATION</scope>
    <source>
        <tissue evidence="3 4">Whole sample</tissue>
    </source>
</reference>
<dbReference type="Proteomes" id="UP000694844">
    <property type="component" value="Chromosome 3"/>
</dbReference>
<name>A0A8B8D2H5_CRAVI</name>
<dbReference type="CDD" id="cd06121">
    <property type="entry name" value="cupin_YML079wp"/>
    <property type="match status" value="1"/>
</dbReference>
<dbReference type="OrthoDB" id="6614653at2759"/>
<dbReference type="AlphaFoldDB" id="A0A8B8D2H5"/>
<dbReference type="RefSeq" id="XP_022321956.1">
    <property type="nucleotide sequence ID" value="XM_022466248.1"/>
</dbReference>
<dbReference type="PANTHER" id="PTHR33387">
    <property type="entry name" value="RMLC-LIKE JELLY ROLL FOLD PROTEIN"/>
    <property type="match status" value="1"/>
</dbReference>
<keyword evidence="2" id="KW-1185">Reference proteome</keyword>
<feature type="domain" description="DUF985" evidence="1">
    <location>
        <begin position="9"/>
        <end position="145"/>
    </location>
</feature>